<organism evidence="2">
    <name type="scientific">Panstrongylus lignarius</name>
    <dbReference type="NCBI Taxonomy" id="156445"/>
    <lineage>
        <taxon>Eukaryota</taxon>
        <taxon>Metazoa</taxon>
        <taxon>Ecdysozoa</taxon>
        <taxon>Arthropoda</taxon>
        <taxon>Hexapoda</taxon>
        <taxon>Insecta</taxon>
        <taxon>Pterygota</taxon>
        <taxon>Neoptera</taxon>
        <taxon>Paraneoptera</taxon>
        <taxon>Hemiptera</taxon>
        <taxon>Heteroptera</taxon>
        <taxon>Panheteroptera</taxon>
        <taxon>Cimicomorpha</taxon>
        <taxon>Reduviidae</taxon>
        <taxon>Triatominae</taxon>
        <taxon>Panstrongylus</taxon>
    </lineage>
</organism>
<name>A0A224XNH9_9HEMI</name>
<keyword evidence="1" id="KW-0472">Membrane</keyword>
<evidence type="ECO:0000256" key="1">
    <source>
        <dbReference type="SAM" id="Phobius"/>
    </source>
</evidence>
<keyword evidence="1" id="KW-1133">Transmembrane helix</keyword>
<protein>
    <submittedName>
        <fullName evidence="2">Uncharacterized protein</fullName>
    </submittedName>
</protein>
<evidence type="ECO:0000313" key="2">
    <source>
        <dbReference type="EMBL" id="JAW14056.1"/>
    </source>
</evidence>
<dbReference type="EMBL" id="GFTR01002370">
    <property type="protein sequence ID" value="JAW14056.1"/>
    <property type="molecule type" value="Transcribed_RNA"/>
</dbReference>
<dbReference type="AlphaFoldDB" id="A0A224XNH9"/>
<reference evidence="2" key="1">
    <citation type="journal article" date="2018" name="PLoS Negl. Trop. Dis.">
        <title>An insight into the salivary gland and fat body transcriptome of Panstrongylus lignarius (Hemiptera: Heteroptera), the main vector of Chagas disease in Peru.</title>
        <authorList>
            <person name="Nevoa J.C."/>
            <person name="Mendes M.T."/>
            <person name="da Silva M.V."/>
            <person name="Soares S.C."/>
            <person name="Oliveira C.J.F."/>
            <person name="Ribeiro J.M.C."/>
        </authorList>
    </citation>
    <scope>NUCLEOTIDE SEQUENCE</scope>
</reference>
<sequence length="139" mass="17543">MYFINFLLIFFSYKFLRFANFFGFLFHNFSVISFFGTFCRGGRRRRFRSSGSTRFRLYLCCSFNKFIFRNFFRCSWRRFYRIRFFVSGWRLLDFLFSLFLRSSLKFFLLFFFLHSLTLFNPILLYSLYFSFYISLWFFF</sequence>
<feature type="transmembrane region" description="Helical" evidence="1">
    <location>
        <begin position="118"/>
        <end position="138"/>
    </location>
</feature>
<feature type="transmembrane region" description="Helical" evidence="1">
    <location>
        <begin position="20"/>
        <end position="39"/>
    </location>
</feature>
<keyword evidence="1" id="KW-0812">Transmembrane</keyword>
<proteinExistence type="predicted"/>
<accession>A0A224XNH9</accession>